<evidence type="ECO:0000256" key="3">
    <source>
        <dbReference type="ARBA" id="ARBA00022692"/>
    </source>
</evidence>
<dbReference type="RefSeq" id="WP_008291885.1">
    <property type="nucleotide sequence ID" value="NZ_JRQD01000004.1"/>
</dbReference>
<reference evidence="7 8" key="1">
    <citation type="submission" date="2014-09" db="EMBL/GenBank/DDBJ databases">
        <authorList>
            <person name="Grob C."/>
            <person name="Taubert M."/>
            <person name="Howat A.M."/>
            <person name="Burns O.J."/>
            <person name="Dixon J.L."/>
            <person name="Chen Y."/>
            <person name="Murrell J.C."/>
        </authorList>
    </citation>
    <scope>NUCLEOTIDE SEQUENCE [LARGE SCALE GENOMIC DNA]</scope>
    <source>
        <strain evidence="7">L4</strain>
    </source>
</reference>
<gene>
    <name evidence="7" type="ORF">LP43_1913</name>
</gene>
<feature type="transmembrane region" description="Helical" evidence="6">
    <location>
        <begin position="30"/>
        <end position="50"/>
    </location>
</feature>
<dbReference type="EMBL" id="JRQD01000004">
    <property type="protein sequence ID" value="KGM06689.1"/>
    <property type="molecule type" value="Genomic_DNA"/>
</dbReference>
<feature type="transmembrane region" description="Helical" evidence="6">
    <location>
        <begin position="5"/>
        <end position="24"/>
    </location>
</feature>
<dbReference type="PANTHER" id="PTHR43701:SF2">
    <property type="entry name" value="MEMBRANE TRANSPORTER PROTEIN YJNA-RELATED"/>
    <property type="match status" value="1"/>
</dbReference>
<evidence type="ECO:0000313" key="8">
    <source>
        <dbReference type="Proteomes" id="UP000029999"/>
    </source>
</evidence>
<feature type="transmembrane region" description="Helical" evidence="6">
    <location>
        <begin position="152"/>
        <end position="185"/>
    </location>
</feature>
<evidence type="ECO:0000256" key="5">
    <source>
        <dbReference type="ARBA" id="ARBA00023136"/>
    </source>
</evidence>
<organism evidence="7 8">
    <name type="scientific">Methylophaga thiooxydans</name>
    <dbReference type="NCBI Taxonomy" id="392484"/>
    <lineage>
        <taxon>Bacteria</taxon>
        <taxon>Pseudomonadati</taxon>
        <taxon>Pseudomonadota</taxon>
        <taxon>Gammaproteobacteria</taxon>
        <taxon>Thiotrichales</taxon>
        <taxon>Piscirickettsiaceae</taxon>
        <taxon>Methylophaga</taxon>
    </lineage>
</organism>
<evidence type="ECO:0000256" key="2">
    <source>
        <dbReference type="ARBA" id="ARBA00009142"/>
    </source>
</evidence>
<accession>A0A0A0BHX6</accession>
<proteinExistence type="inferred from homology"/>
<dbReference type="InterPro" id="IPR002781">
    <property type="entry name" value="TM_pro_TauE-like"/>
</dbReference>
<dbReference type="AlphaFoldDB" id="A0A0A0BHX6"/>
<feature type="transmembrane region" description="Helical" evidence="6">
    <location>
        <begin position="248"/>
        <end position="265"/>
    </location>
</feature>
<keyword evidence="4 6" id="KW-1133">Transmembrane helix</keyword>
<feature type="transmembrane region" description="Helical" evidence="6">
    <location>
        <begin position="222"/>
        <end position="242"/>
    </location>
</feature>
<sequence>MEWGFILAGLFVGIMVGMTGVGGGSLMTPILIFGFSIQPAIAVGTDLLFAAITKSGGIWAYWRHGVVKWNVVMRLAAGSLPATLITLWVMNATGMHEGDHNELITKALGVALILTSSALLLKGWIGRLLRAQEGHPVVNALYSLRQDEGHKALFTIVTGALLGVMVTLSSVGAGALGAVILLFLYPKMKGVEIVATDIAHAVPLTFVAGLGHSAVGTVDWSLLLYLLAGSLPGIVIGSFLGVRISDQILRPLLAIILILIGIKCLL</sequence>
<evidence type="ECO:0000256" key="1">
    <source>
        <dbReference type="ARBA" id="ARBA00004141"/>
    </source>
</evidence>
<keyword evidence="6" id="KW-1003">Cell membrane</keyword>
<feature type="transmembrane region" description="Helical" evidence="6">
    <location>
        <begin position="71"/>
        <end position="91"/>
    </location>
</feature>
<keyword evidence="5 6" id="KW-0472">Membrane</keyword>
<dbReference type="InterPro" id="IPR051598">
    <property type="entry name" value="TSUP/Inactive_protease-like"/>
</dbReference>
<evidence type="ECO:0000256" key="6">
    <source>
        <dbReference type="RuleBase" id="RU363041"/>
    </source>
</evidence>
<keyword evidence="3 6" id="KW-0812">Transmembrane</keyword>
<evidence type="ECO:0000256" key="4">
    <source>
        <dbReference type="ARBA" id="ARBA00022989"/>
    </source>
</evidence>
<evidence type="ECO:0000313" key="7">
    <source>
        <dbReference type="EMBL" id="KGM06689.1"/>
    </source>
</evidence>
<protein>
    <recommendedName>
        <fullName evidence="6">Probable membrane transporter protein</fullName>
    </recommendedName>
</protein>
<feature type="transmembrane region" description="Helical" evidence="6">
    <location>
        <begin position="103"/>
        <end position="121"/>
    </location>
</feature>
<comment type="caution">
    <text evidence="7">The sequence shown here is derived from an EMBL/GenBank/DDBJ whole genome shotgun (WGS) entry which is preliminary data.</text>
</comment>
<dbReference type="GO" id="GO:0005886">
    <property type="term" value="C:plasma membrane"/>
    <property type="evidence" value="ECO:0007669"/>
    <property type="project" value="UniProtKB-SubCell"/>
</dbReference>
<name>A0A0A0BHX6_9GAMM</name>
<comment type="similarity">
    <text evidence="2 6">Belongs to the 4-toluene sulfonate uptake permease (TSUP) (TC 2.A.102) family.</text>
</comment>
<dbReference type="Proteomes" id="UP000029999">
    <property type="component" value="Unassembled WGS sequence"/>
</dbReference>
<dbReference type="PANTHER" id="PTHR43701">
    <property type="entry name" value="MEMBRANE TRANSPORTER PROTEIN MJ0441-RELATED"/>
    <property type="match status" value="1"/>
</dbReference>
<dbReference type="Pfam" id="PF01925">
    <property type="entry name" value="TauE"/>
    <property type="match status" value="1"/>
</dbReference>
<dbReference type="STRING" id="392484.LP43_1913"/>
<feature type="transmembrane region" description="Helical" evidence="6">
    <location>
        <begin position="191"/>
        <end position="210"/>
    </location>
</feature>
<comment type="subcellular location">
    <subcellularLocation>
        <location evidence="6">Cell membrane</location>
        <topology evidence="6">Multi-pass membrane protein</topology>
    </subcellularLocation>
    <subcellularLocation>
        <location evidence="1">Membrane</location>
        <topology evidence="1">Multi-pass membrane protein</topology>
    </subcellularLocation>
</comment>